<dbReference type="Proteomes" id="UP000075950">
    <property type="component" value="Chromosome"/>
</dbReference>
<dbReference type="GO" id="GO:0055085">
    <property type="term" value="P:transmembrane transport"/>
    <property type="evidence" value="ECO:0007669"/>
    <property type="project" value="InterPro"/>
</dbReference>
<dbReference type="GO" id="GO:0043190">
    <property type="term" value="C:ATP-binding cassette (ABC) transporter complex"/>
    <property type="evidence" value="ECO:0007669"/>
    <property type="project" value="InterPro"/>
</dbReference>
<proteinExistence type="inferred from homology"/>
<dbReference type="AlphaFoldDB" id="A0A142NPL4"/>
<name>A0A142NPL4_BRELN</name>
<dbReference type="KEGG" id="bly:A2T55_11230"/>
<organism evidence="4 5">
    <name type="scientific">Brevibacterium linens</name>
    <dbReference type="NCBI Taxonomy" id="1703"/>
    <lineage>
        <taxon>Bacteria</taxon>
        <taxon>Bacillati</taxon>
        <taxon>Actinomycetota</taxon>
        <taxon>Actinomycetes</taxon>
        <taxon>Micrococcales</taxon>
        <taxon>Brevibacteriaceae</taxon>
        <taxon>Brevibacterium</taxon>
    </lineage>
</organism>
<dbReference type="SUPFAM" id="SSF53850">
    <property type="entry name" value="Periplasmic binding protein-like II"/>
    <property type="match status" value="1"/>
</dbReference>
<dbReference type="PROSITE" id="PS51257">
    <property type="entry name" value="PROKAR_LIPOPROTEIN"/>
    <property type="match status" value="1"/>
</dbReference>
<evidence type="ECO:0000313" key="4">
    <source>
        <dbReference type="EMBL" id="AMT94279.1"/>
    </source>
</evidence>
<evidence type="ECO:0000313" key="5">
    <source>
        <dbReference type="Proteomes" id="UP000075950"/>
    </source>
</evidence>
<evidence type="ECO:0000256" key="2">
    <source>
        <dbReference type="ARBA" id="ARBA00022729"/>
    </source>
</evidence>
<reference evidence="5" key="1">
    <citation type="submission" date="2016-03" db="EMBL/GenBank/DDBJ databases">
        <authorList>
            <person name="Ploux O."/>
        </authorList>
    </citation>
    <scope>NUCLEOTIDE SEQUENCE [LARGE SCALE GENOMIC DNA]</scope>
    <source>
        <strain evidence="5">BS258</strain>
    </source>
</reference>
<keyword evidence="2 3" id="KW-0732">Signal</keyword>
<evidence type="ECO:0000256" key="1">
    <source>
        <dbReference type="ARBA" id="ARBA00007162"/>
    </source>
</evidence>
<dbReference type="PANTHER" id="PTHR35841">
    <property type="entry name" value="PHOSPHONATES-BINDING PERIPLASMIC PROTEIN"/>
    <property type="match status" value="1"/>
</dbReference>
<feature type="chain" id="PRO_5039586417" evidence="3">
    <location>
        <begin position="24"/>
        <end position="298"/>
    </location>
</feature>
<dbReference type="Gene3D" id="3.40.190.10">
    <property type="entry name" value="Periplasmic binding protein-like II"/>
    <property type="match status" value="2"/>
</dbReference>
<dbReference type="RefSeq" id="WP_062861894.1">
    <property type="nucleotide sequence ID" value="NZ_CP014869.1"/>
</dbReference>
<dbReference type="InterPro" id="IPR005770">
    <property type="entry name" value="PhnD"/>
</dbReference>
<dbReference type="Pfam" id="PF12974">
    <property type="entry name" value="Phosphonate-bd"/>
    <property type="match status" value="1"/>
</dbReference>
<dbReference type="NCBIfam" id="TIGR01098">
    <property type="entry name" value="3A0109s03R"/>
    <property type="match status" value="1"/>
</dbReference>
<feature type="signal peptide" evidence="3">
    <location>
        <begin position="1"/>
        <end position="23"/>
    </location>
</feature>
<comment type="similarity">
    <text evidence="1">Belongs to the phosphate/phosphite/phosphonate binding protein family.</text>
</comment>
<dbReference type="CDD" id="cd13572">
    <property type="entry name" value="PBP2_PnhD_2"/>
    <property type="match status" value="1"/>
</dbReference>
<dbReference type="PANTHER" id="PTHR35841:SF1">
    <property type="entry name" value="PHOSPHONATES-BINDING PERIPLASMIC PROTEIN"/>
    <property type="match status" value="1"/>
</dbReference>
<accession>A0A142NPL4</accession>
<protein>
    <submittedName>
        <fullName evidence="4">Phosphate ABC transporter substrate-binding protein</fullName>
    </submittedName>
</protein>
<dbReference type="EMBL" id="CP014869">
    <property type="protein sequence ID" value="AMT94279.1"/>
    <property type="molecule type" value="Genomic_DNA"/>
</dbReference>
<sequence>MPRPTRLATAAIAVTTAFTFVLSGCGASSEATTAPETLRVALLPDENASEVIKNNEPLKEHLEKELALDVELVATTDYSSMIEAMARGRIDLGYFGPLSYVLAQEKADIEPFAALQEVEGEDPTYQAVFIANADSGIEDLADVAGKTVAWGDQASTSSHLIPKAMLAEEADLRVDQGDYEEQHVGSHDAVALAVQNANADAGGMSLPIYERMVEEGLIDSETVVKVQESDPYANYPWTMQSNLPEDLKEKLRAAFLELDDPEVLEPFGAAGFAEVADSDYDQVRDLAPLLDIDLEDYQ</sequence>
<evidence type="ECO:0000256" key="3">
    <source>
        <dbReference type="SAM" id="SignalP"/>
    </source>
</evidence>
<gene>
    <name evidence="4" type="ORF">A2T55_11230</name>
</gene>